<dbReference type="KEGG" id="cja:CJA_0213"/>
<accession>B3PGF8</accession>
<protein>
    <submittedName>
        <fullName evidence="1">Uncharacterized protein</fullName>
    </submittedName>
</protein>
<name>B3PGF8_CELJU</name>
<dbReference type="AlphaFoldDB" id="B3PGF8"/>
<dbReference type="Proteomes" id="UP000001036">
    <property type="component" value="Chromosome"/>
</dbReference>
<evidence type="ECO:0000313" key="1">
    <source>
        <dbReference type="EMBL" id="ACE84493.1"/>
    </source>
</evidence>
<gene>
    <name evidence="1" type="ordered locus">CJA_0213</name>
</gene>
<dbReference type="EMBL" id="CP000934">
    <property type="protein sequence ID" value="ACE84493.1"/>
    <property type="molecule type" value="Genomic_DNA"/>
</dbReference>
<sequence length="47" mass="5309">MLLVIHEGPHAHLANEWVQPGYTDAGLNRNRTSSTLRFIVLIPRDKA</sequence>
<reference evidence="1 2" key="1">
    <citation type="journal article" date="2008" name="J. Bacteriol.">
        <title>Insights into plant cell wall degradation from the genome sequence of the soil bacterium Cellvibrio japonicus.</title>
        <authorList>
            <person name="Deboy R.T."/>
            <person name="Mongodin E.F."/>
            <person name="Fouts D.E."/>
            <person name="Tailford L.E."/>
            <person name="Khouri H."/>
            <person name="Emerson J.B."/>
            <person name="Mohamoud Y."/>
            <person name="Watkins K."/>
            <person name="Henrissat B."/>
            <person name="Gilbert H.J."/>
            <person name="Nelson K.E."/>
        </authorList>
    </citation>
    <scope>NUCLEOTIDE SEQUENCE [LARGE SCALE GENOMIC DNA]</scope>
    <source>
        <strain evidence="1 2">Ueda107</strain>
    </source>
</reference>
<organism evidence="1 2">
    <name type="scientific">Cellvibrio japonicus (strain Ueda107)</name>
    <name type="common">Pseudomonas fluorescens subsp. cellulosa</name>
    <dbReference type="NCBI Taxonomy" id="498211"/>
    <lineage>
        <taxon>Bacteria</taxon>
        <taxon>Pseudomonadati</taxon>
        <taxon>Pseudomonadota</taxon>
        <taxon>Gammaproteobacteria</taxon>
        <taxon>Cellvibrionales</taxon>
        <taxon>Cellvibrionaceae</taxon>
        <taxon>Cellvibrio</taxon>
    </lineage>
</organism>
<evidence type="ECO:0000313" key="2">
    <source>
        <dbReference type="Proteomes" id="UP000001036"/>
    </source>
</evidence>
<keyword evidence="2" id="KW-1185">Reference proteome</keyword>
<dbReference type="HOGENOM" id="CLU_3166072_0_0_6"/>
<proteinExistence type="predicted"/>